<dbReference type="InterPro" id="IPR020904">
    <property type="entry name" value="Sc_DH/Rdtase_CS"/>
</dbReference>
<feature type="domain" description="Ketoreductase" evidence="4">
    <location>
        <begin position="8"/>
        <end position="199"/>
    </location>
</feature>
<dbReference type="SUPFAM" id="SSF51735">
    <property type="entry name" value="NAD(P)-binding Rossmann-fold domains"/>
    <property type="match status" value="1"/>
</dbReference>
<evidence type="ECO:0000259" key="4">
    <source>
        <dbReference type="SMART" id="SM00822"/>
    </source>
</evidence>
<dbReference type="RefSeq" id="WP_376799704.1">
    <property type="nucleotide sequence ID" value="NZ_DBNB01000033.1"/>
</dbReference>
<dbReference type="Pfam" id="PF00106">
    <property type="entry name" value="adh_short"/>
    <property type="match status" value="1"/>
</dbReference>
<dbReference type="AlphaFoldDB" id="A0A1W9HXN7"/>
<dbReference type="PROSITE" id="PS00061">
    <property type="entry name" value="ADH_SHORT"/>
    <property type="match status" value="1"/>
</dbReference>
<dbReference type="STRING" id="1827387.A4S15_09710"/>
<evidence type="ECO:0000256" key="1">
    <source>
        <dbReference type="ARBA" id="ARBA00006484"/>
    </source>
</evidence>
<dbReference type="SMART" id="SM00822">
    <property type="entry name" value="PKS_KR"/>
    <property type="match status" value="1"/>
</dbReference>
<dbReference type="PANTHER" id="PTHR45024:SF2">
    <property type="entry name" value="SCP2 DOMAIN-CONTAINING PROTEIN"/>
    <property type="match status" value="1"/>
</dbReference>
<dbReference type="InterPro" id="IPR051687">
    <property type="entry name" value="Peroxisomal_Beta-Oxidation"/>
</dbReference>
<gene>
    <name evidence="5" type="ORF">A4S15_09710</name>
</gene>
<dbReference type="InterPro" id="IPR057326">
    <property type="entry name" value="KR_dom"/>
</dbReference>
<name>A0A1W9HXN7_9HYPH</name>
<dbReference type="InterPro" id="IPR036291">
    <property type="entry name" value="NAD(P)-bd_dom_sf"/>
</dbReference>
<proteinExistence type="inferred from homology"/>
<evidence type="ECO:0000256" key="2">
    <source>
        <dbReference type="ARBA" id="ARBA00023002"/>
    </source>
</evidence>
<keyword evidence="2" id="KW-0560">Oxidoreductase</keyword>
<evidence type="ECO:0000256" key="3">
    <source>
        <dbReference type="RuleBase" id="RU000363"/>
    </source>
</evidence>
<dbReference type="PANTHER" id="PTHR45024">
    <property type="entry name" value="DEHYDROGENASES, SHORT CHAIN"/>
    <property type="match status" value="1"/>
</dbReference>
<dbReference type="Gene3D" id="3.40.50.720">
    <property type="entry name" value="NAD(P)-binding Rossmann-like Domain"/>
    <property type="match status" value="1"/>
</dbReference>
<dbReference type="PRINTS" id="PR00081">
    <property type="entry name" value="GDHRDH"/>
</dbReference>
<protein>
    <submittedName>
        <fullName evidence="5">3-oxoacyl-ACP reductase</fullName>
    </submittedName>
</protein>
<reference evidence="5 6" key="1">
    <citation type="journal article" date="2017" name="Water Res.">
        <title>Comammox in drinking water systems.</title>
        <authorList>
            <person name="Wang Y."/>
            <person name="Ma L."/>
            <person name="Mao Y."/>
            <person name="Jiang X."/>
            <person name="Xia Y."/>
            <person name="Yu K."/>
            <person name="Li B."/>
            <person name="Zhang T."/>
        </authorList>
    </citation>
    <scope>NUCLEOTIDE SEQUENCE [LARGE SCALE GENOMIC DNA]</scope>
    <source>
        <strain evidence="5">SG_bin8</strain>
    </source>
</reference>
<sequence length="304" mass="31461">MSIRFDQRVAIVTGAGNGLGRAHALGLAARGAKVVVNDLGGALDGSGSSARAAERVADEINAAGGEAFADASNVADAAAVEAMVSTTLSRYGRVDILVNNAGILRDKSFAKMELSDFRTVMDVHVMGAVHCTKAVWETMRTQNYGRILFTTSSSGLYGNFGQANYAAAKAALIGLMNTLHLEGAKYNIRLNALAPVAATRMTQELMPKEALGLLKPEAVTPGVLFLMSENAPSRVILAAGAGGFAVTHIIESEGLQLPGDPVTPEAIAAAFADISDAENGKALQGAFEQTAKFVTRALAAAPKS</sequence>
<dbReference type="EMBL" id="LWDL01000016">
    <property type="protein sequence ID" value="OQW52082.1"/>
    <property type="molecule type" value="Genomic_DNA"/>
</dbReference>
<dbReference type="GO" id="GO:0016491">
    <property type="term" value="F:oxidoreductase activity"/>
    <property type="evidence" value="ECO:0007669"/>
    <property type="project" value="UniProtKB-KW"/>
</dbReference>
<evidence type="ECO:0000313" key="6">
    <source>
        <dbReference type="Proteomes" id="UP000192872"/>
    </source>
</evidence>
<comment type="similarity">
    <text evidence="1 3">Belongs to the short-chain dehydrogenases/reductases (SDR) family.</text>
</comment>
<organism evidence="5 6">
    <name type="scientific">Candidatus Raskinella chloraquaticus</name>
    <dbReference type="NCBI Taxonomy" id="1951219"/>
    <lineage>
        <taxon>Bacteria</taxon>
        <taxon>Pseudomonadati</taxon>
        <taxon>Pseudomonadota</taxon>
        <taxon>Alphaproteobacteria</taxon>
        <taxon>Hyphomicrobiales</taxon>
        <taxon>Phreatobacteraceae</taxon>
        <taxon>Candidatus Raskinella</taxon>
    </lineage>
</organism>
<accession>A0A1W9HXN7</accession>
<dbReference type="InterPro" id="IPR002347">
    <property type="entry name" value="SDR_fam"/>
</dbReference>
<dbReference type="PRINTS" id="PR00080">
    <property type="entry name" value="SDRFAMILY"/>
</dbReference>
<dbReference type="Proteomes" id="UP000192872">
    <property type="component" value="Unassembled WGS sequence"/>
</dbReference>
<evidence type="ECO:0000313" key="5">
    <source>
        <dbReference type="EMBL" id="OQW52082.1"/>
    </source>
</evidence>
<dbReference type="FunFam" id="3.40.50.720:FF:000084">
    <property type="entry name" value="Short-chain dehydrogenase reductase"/>
    <property type="match status" value="1"/>
</dbReference>
<comment type="caution">
    <text evidence="5">The sequence shown here is derived from an EMBL/GenBank/DDBJ whole genome shotgun (WGS) entry which is preliminary data.</text>
</comment>